<reference evidence="2 3" key="1">
    <citation type="submission" date="2016-10" db="EMBL/GenBank/DDBJ databases">
        <authorList>
            <person name="de Groot N.N."/>
        </authorList>
    </citation>
    <scope>NUCLEOTIDE SEQUENCE [LARGE SCALE GENOMIC DNA]</scope>
    <source>
        <strain evidence="2 3">CPCC 100156</strain>
    </source>
</reference>
<evidence type="ECO:0000313" key="3">
    <source>
        <dbReference type="Proteomes" id="UP000198925"/>
    </source>
</evidence>
<organism evidence="2 3">
    <name type="scientific">Belnapia rosea</name>
    <dbReference type="NCBI Taxonomy" id="938405"/>
    <lineage>
        <taxon>Bacteria</taxon>
        <taxon>Pseudomonadati</taxon>
        <taxon>Pseudomonadota</taxon>
        <taxon>Alphaproteobacteria</taxon>
        <taxon>Acetobacterales</taxon>
        <taxon>Roseomonadaceae</taxon>
        <taxon>Belnapia</taxon>
    </lineage>
</organism>
<protein>
    <recommendedName>
        <fullName evidence="1">YjiS-like domain-containing protein</fullName>
    </recommendedName>
</protein>
<sequence>MAIQNIRARSLPWLRPSLPALPSLGAMLRTIVTRRQLAEMDDRMLKDIGISRVDALQEADRLPWDTGRRS</sequence>
<dbReference type="RefSeq" id="WP_090571650.1">
    <property type="nucleotide sequence ID" value="NZ_FMXZ01000060.1"/>
</dbReference>
<dbReference type="EMBL" id="FMZX01000068">
    <property type="protein sequence ID" value="SDE60796.1"/>
    <property type="molecule type" value="Genomic_DNA"/>
</dbReference>
<dbReference type="Pfam" id="PF06568">
    <property type="entry name" value="YjiS-like"/>
    <property type="match status" value="1"/>
</dbReference>
<evidence type="ECO:0000313" key="2">
    <source>
        <dbReference type="EMBL" id="SDE60796.1"/>
    </source>
</evidence>
<feature type="domain" description="YjiS-like" evidence="1">
    <location>
        <begin position="28"/>
        <end position="55"/>
    </location>
</feature>
<dbReference type="Proteomes" id="UP000198925">
    <property type="component" value="Unassembled WGS sequence"/>
</dbReference>
<keyword evidence="3" id="KW-1185">Reference proteome</keyword>
<accession>A0A1G7EBK1</accession>
<evidence type="ECO:0000259" key="1">
    <source>
        <dbReference type="Pfam" id="PF06568"/>
    </source>
</evidence>
<dbReference type="InterPro" id="IPR009506">
    <property type="entry name" value="YjiS-like"/>
</dbReference>
<dbReference type="OrthoDB" id="7376415at2"/>
<proteinExistence type="predicted"/>
<dbReference type="AlphaFoldDB" id="A0A1G7EBK1"/>
<dbReference type="STRING" id="938405.SAMN02927895_05701"/>
<name>A0A1G7EBK1_9PROT</name>
<gene>
    <name evidence="2" type="ORF">SAMN04487779_10684</name>
</gene>